<feature type="domain" description="Peroxisomal membrane protein PEX14-like KPWE" evidence="2">
    <location>
        <begin position="105"/>
        <end position="153"/>
    </location>
</feature>
<feature type="domain" description="PEX14-like helix-turn-helix" evidence="3">
    <location>
        <begin position="16"/>
        <end position="85"/>
    </location>
</feature>
<gene>
    <name evidence="4" type="ORF">FOMPIDRAFT_1132628</name>
</gene>
<dbReference type="PANTHER" id="PTHR36855:SF1">
    <property type="entry name" value="PEROXISOME MEMBRANE ANCHOR PROTEIN PEX14P N-TERMINAL DOMAIN-CONTAINING PROTEIN"/>
    <property type="match status" value="1"/>
</dbReference>
<dbReference type="AlphaFoldDB" id="S8F9L9"/>
<dbReference type="EMBL" id="KE504209">
    <property type="protein sequence ID" value="EPS95339.1"/>
    <property type="molecule type" value="Genomic_DNA"/>
</dbReference>
<dbReference type="InterPro" id="IPR058841">
    <property type="entry name" value="HTH_76"/>
</dbReference>
<reference evidence="4 5" key="1">
    <citation type="journal article" date="2012" name="Science">
        <title>The Paleozoic origin of enzymatic lignin decomposition reconstructed from 31 fungal genomes.</title>
        <authorList>
            <person name="Floudas D."/>
            <person name="Binder M."/>
            <person name="Riley R."/>
            <person name="Barry K."/>
            <person name="Blanchette R.A."/>
            <person name="Henrissat B."/>
            <person name="Martinez A.T."/>
            <person name="Otillar R."/>
            <person name="Spatafora J.W."/>
            <person name="Yadav J.S."/>
            <person name="Aerts A."/>
            <person name="Benoit I."/>
            <person name="Boyd A."/>
            <person name="Carlson A."/>
            <person name="Copeland A."/>
            <person name="Coutinho P.M."/>
            <person name="de Vries R.P."/>
            <person name="Ferreira P."/>
            <person name="Findley K."/>
            <person name="Foster B."/>
            <person name="Gaskell J."/>
            <person name="Glotzer D."/>
            <person name="Gorecki P."/>
            <person name="Heitman J."/>
            <person name="Hesse C."/>
            <person name="Hori C."/>
            <person name="Igarashi K."/>
            <person name="Jurgens J.A."/>
            <person name="Kallen N."/>
            <person name="Kersten P."/>
            <person name="Kohler A."/>
            <person name="Kuees U."/>
            <person name="Kumar T.K.A."/>
            <person name="Kuo A."/>
            <person name="LaButti K."/>
            <person name="Larrondo L.F."/>
            <person name="Lindquist E."/>
            <person name="Ling A."/>
            <person name="Lombard V."/>
            <person name="Lucas S."/>
            <person name="Lundell T."/>
            <person name="Martin R."/>
            <person name="McLaughlin D.J."/>
            <person name="Morgenstern I."/>
            <person name="Morin E."/>
            <person name="Murat C."/>
            <person name="Nagy L.G."/>
            <person name="Nolan M."/>
            <person name="Ohm R.A."/>
            <person name="Patyshakuliyeva A."/>
            <person name="Rokas A."/>
            <person name="Ruiz-Duenas F.J."/>
            <person name="Sabat G."/>
            <person name="Salamov A."/>
            <person name="Samejima M."/>
            <person name="Schmutz J."/>
            <person name="Slot J.C."/>
            <person name="St John F."/>
            <person name="Stenlid J."/>
            <person name="Sun H."/>
            <person name="Sun S."/>
            <person name="Syed K."/>
            <person name="Tsang A."/>
            <person name="Wiebenga A."/>
            <person name="Young D."/>
            <person name="Pisabarro A."/>
            <person name="Eastwood D.C."/>
            <person name="Martin F."/>
            <person name="Cullen D."/>
            <person name="Grigoriev I.V."/>
            <person name="Hibbett D.S."/>
        </authorList>
    </citation>
    <scope>NUCLEOTIDE SEQUENCE</scope>
    <source>
        <strain evidence="5">FP-58527</strain>
    </source>
</reference>
<dbReference type="Pfam" id="PF17733">
    <property type="entry name" value="KPWE_dom"/>
    <property type="match status" value="1"/>
</dbReference>
<keyword evidence="5" id="KW-1185">Reference proteome</keyword>
<evidence type="ECO:0000259" key="2">
    <source>
        <dbReference type="Pfam" id="PF17733"/>
    </source>
</evidence>
<dbReference type="Pfam" id="PF25871">
    <property type="entry name" value="HTH_76"/>
    <property type="match status" value="1"/>
</dbReference>
<dbReference type="STRING" id="743788.S8F9L9"/>
<sequence length="156" mass="17039">MVSEQLNDPEDLPATDPVDAFLAYPFSTDAVYQQGLDSITASGAFEGKSEEERAALMRSSQVYYFSRATGCSITVDDVLQRERARQLGSDDLEAAQTSLTAADQPRTLSFAELKALIEEGKTDQIPNNRQIPNVLNPAAPSQSIATARKKPWEADK</sequence>
<dbReference type="PANTHER" id="PTHR36855">
    <property type="entry name" value="CHROMOSOME 10, WHOLE GENOME SHOTGUN SEQUENCE"/>
    <property type="match status" value="1"/>
</dbReference>
<proteinExistence type="predicted"/>
<accession>S8F9L9</accession>
<evidence type="ECO:0000259" key="3">
    <source>
        <dbReference type="Pfam" id="PF25871"/>
    </source>
</evidence>
<feature type="region of interest" description="Disordered" evidence="1">
    <location>
        <begin position="121"/>
        <end position="156"/>
    </location>
</feature>
<protein>
    <submittedName>
        <fullName evidence="4">Uncharacterized protein</fullName>
    </submittedName>
</protein>
<dbReference type="InterPro" id="IPR040554">
    <property type="entry name" value="KPWE_PEX14_dom"/>
</dbReference>
<evidence type="ECO:0000256" key="1">
    <source>
        <dbReference type="SAM" id="MobiDB-lite"/>
    </source>
</evidence>
<dbReference type="eggNOG" id="ENOG502S7YV">
    <property type="taxonomic scope" value="Eukaryota"/>
</dbReference>
<name>S8F9L9_FOMSC</name>
<dbReference type="Proteomes" id="UP000015241">
    <property type="component" value="Unassembled WGS sequence"/>
</dbReference>
<feature type="compositionally biased region" description="Polar residues" evidence="1">
    <location>
        <begin position="124"/>
        <end position="145"/>
    </location>
</feature>
<dbReference type="HOGENOM" id="CLU_070882_2_1_1"/>
<organism evidence="4 5">
    <name type="scientific">Fomitopsis schrenkii</name>
    <name type="common">Brown rot fungus</name>
    <dbReference type="NCBI Taxonomy" id="2126942"/>
    <lineage>
        <taxon>Eukaryota</taxon>
        <taxon>Fungi</taxon>
        <taxon>Dikarya</taxon>
        <taxon>Basidiomycota</taxon>
        <taxon>Agaricomycotina</taxon>
        <taxon>Agaricomycetes</taxon>
        <taxon>Polyporales</taxon>
        <taxon>Fomitopsis</taxon>
    </lineage>
</organism>
<evidence type="ECO:0000313" key="5">
    <source>
        <dbReference type="Proteomes" id="UP000015241"/>
    </source>
</evidence>
<dbReference type="OrthoDB" id="9936937at2759"/>
<dbReference type="InParanoid" id="S8F9L9"/>
<evidence type="ECO:0000313" key="4">
    <source>
        <dbReference type="EMBL" id="EPS95339.1"/>
    </source>
</evidence>